<evidence type="ECO:0000259" key="2">
    <source>
        <dbReference type="SMART" id="SM00198"/>
    </source>
</evidence>
<keyword evidence="1" id="KW-0732">Signal</keyword>
<evidence type="ECO:0000256" key="1">
    <source>
        <dbReference type="SAM" id="SignalP"/>
    </source>
</evidence>
<organism evidence="3 4">
    <name type="scientific">Neurospora tetraspora</name>
    <dbReference type="NCBI Taxonomy" id="94610"/>
    <lineage>
        <taxon>Eukaryota</taxon>
        <taxon>Fungi</taxon>
        <taxon>Dikarya</taxon>
        <taxon>Ascomycota</taxon>
        <taxon>Pezizomycotina</taxon>
        <taxon>Sordariomycetes</taxon>
        <taxon>Sordariomycetidae</taxon>
        <taxon>Sordariales</taxon>
        <taxon>Sordariaceae</taxon>
        <taxon>Neurospora</taxon>
    </lineage>
</organism>
<dbReference type="Gene3D" id="3.40.33.10">
    <property type="entry name" value="CAP"/>
    <property type="match status" value="1"/>
</dbReference>
<dbReference type="Pfam" id="PF00188">
    <property type="entry name" value="CAP"/>
    <property type="match status" value="1"/>
</dbReference>
<evidence type="ECO:0000313" key="3">
    <source>
        <dbReference type="EMBL" id="KAK3339600.1"/>
    </source>
</evidence>
<dbReference type="InterPro" id="IPR014044">
    <property type="entry name" value="CAP_dom"/>
</dbReference>
<accession>A0AAE0J9V6</accession>
<dbReference type="PANTHER" id="PTHR10334">
    <property type="entry name" value="CYSTEINE-RICH SECRETORY PROTEIN-RELATED"/>
    <property type="match status" value="1"/>
</dbReference>
<dbReference type="AlphaFoldDB" id="A0AAE0J9V6"/>
<dbReference type="Proteomes" id="UP001278500">
    <property type="component" value="Unassembled WGS sequence"/>
</dbReference>
<feature type="chain" id="PRO_5042162754" evidence="1">
    <location>
        <begin position="23"/>
        <end position="203"/>
    </location>
</feature>
<protein>
    <submittedName>
        <fullName evidence="3">CAP domain-containing protein</fullName>
    </submittedName>
</protein>
<dbReference type="InterPro" id="IPR001283">
    <property type="entry name" value="CRISP-related"/>
</dbReference>
<evidence type="ECO:0000313" key="4">
    <source>
        <dbReference type="Proteomes" id="UP001278500"/>
    </source>
</evidence>
<dbReference type="SUPFAM" id="SSF55797">
    <property type="entry name" value="PR-1-like"/>
    <property type="match status" value="1"/>
</dbReference>
<reference evidence="3" key="2">
    <citation type="submission" date="2023-06" db="EMBL/GenBank/DDBJ databases">
        <authorList>
            <consortium name="Lawrence Berkeley National Laboratory"/>
            <person name="Haridas S."/>
            <person name="Hensen N."/>
            <person name="Bonometti L."/>
            <person name="Westerberg I."/>
            <person name="Brannstrom I.O."/>
            <person name="Guillou S."/>
            <person name="Cros-Aarteil S."/>
            <person name="Calhoun S."/>
            <person name="Kuo A."/>
            <person name="Mondo S."/>
            <person name="Pangilinan J."/>
            <person name="Riley R."/>
            <person name="Labutti K."/>
            <person name="Andreopoulos B."/>
            <person name="Lipzen A."/>
            <person name="Chen C."/>
            <person name="Yanf M."/>
            <person name="Daum C."/>
            <person name="Ng V."/>
            <person name="Clum A."/>
            <person name="Steindorff A."/>
            <person name="Ohm R."/>
            <person name="Martin F."/>
            <person name="Silar P."/>
            <person name="Natvig D."/>
            <person name="Lalanne C."/>
            <person name="Gautier V."/>
            <person name="Ament-Velasquez S.L."/>
            <person name="Kruys A."/>
            <person name="Hutchinson M.I."/>
            <person name="Powell A.J."/>
            <person name="Barry K."/>
            <person name="Miller A.N."/>
            <person name="Grigoriev I.V."/>
            <person name="Debuchy R."/>
            <person name="Gladieux P."/>
            <person name="Thoren M.H."/>
            <person name="Johannesson H."/>
        </authorList>
    </citation>
    <scope>NUCLEOTIDE SEQUENCE</scope>
    <source>
        <strain evidence="3">CBS 560.94</strain>
    </source>
</reference>
<keyword evidence="4" id="KW-1185">Reference proteome</keyword>
<dbReference type="PRINTS" id="PR00837">
    <property type="entry name" value="V5TPXLIKE"/>
</dbReference>
<gene>
    <name evidence="3" type="ORF">B0H65DRAFT_591843</name>
</gene>
<feature type="signal peptide" evidence="1">
    <location>
        <begin position="1"/>
        <end position="22"/>
    </location>
</feature>
<dbReference type="SMART" id="SM00198">
    <property type="entry name" value="SCP"/>
    <property type="match status" value="1"/>
</dbReference>
<dbReference type="GeneID" id="87868267"/>
<comment type="caution">
    <text evidence="3">The sequence shown here is derived from an EMBL/GenBank/DDBJ whole genome shotgun (WGS) entry which is preliminary data.</text>
</comment>
<sequence length="203" mass="21974">MLHSSILAITALFLSATTSAIALPAAEADLAALEHDTAAAEAHLFKRASPGPTDTTFIKNVLATVNPIRAKYKANPLAWDATLASAALTKSNGCKLNHTGLPYGENAYWWWTVPATSTPNFATTVTRAFSSWTSQTEITAYQNGDLLGGGHFTQTVWKASTRIGCAFSTNRCVQNPNQDWWFYCEFWPRGNLVGAYPGNVTVV</sequence>
<name>A0AAE0J9V6_9PEZI</name>
<dbReference type="InterPro" id="IPR035940">
    <property type="entry name" value="CAP_sf"/>
</dbReference>
<feature type="domain" description="SCP" evidence="2">
    <location>
        <begin position="56"/>
        <end position="194"/>
    </location>
</feature>
<dbReference type="RefSeq" id="XP_062678960.1">
    <property type="nucleotide sequence ID" value="XM_062831113.1"/>
</dbReference>
<dbReference type="EMBL" id="JAUEPP010000007">
    <property type="protein sequence ID" value="KAK3339600.1"/>
    <property type="molecule type" value="Genomic_DNA"/>
</dbReference>
<proteinExistence type="predicted"/>
<reference evidence="3" key="1">
    <citation type="journal article" date="2023" name="Mol. Phylogenet. Evol.">
        <title>Genome-scale phylogeny and comparative genomics of the fungal order Sordariales.</title>
        <authorList>
            <person name="Hensen N."/>
            <person name="Bonometti L."/>
            <person name="Westerberg I."/>
            <person name="Brannstrom I.O."/>
            <person name="Guillou S."/>
            <person name="Cros-Aarteil S."/>
            <person name="Calhoun S."/>
            <person name="Haridas S."/>
            <person name="Kuo A."/>
            <person name="Mondo S."/>
            <person name="Pangilinan J."/>
            <person name="Riley R."/>
            <person name="LaButti K."/>
            <person name="Andreopoulos B."/>
            <person name="Lipzen A."/>
            <person name="Chen C."/>
            <person name="Yan M."/>
            <person name="Daum C."/>
            <person name="Ng V."/>
            <person name="Clum A."/>
            <person name="Steindorff A."/>
            <person name="Ohm R.A."/>
            <person name="Martin F."/>
            <person name="Silar P."/>
            <person name="Natvig D.O."/>
            <person name="Lalanne C."/>
            <person name="Gautier V."/>
            <person name="Ament-Velasquez S.L."/>
            <person name="Kruys A."/>
            <person name="Hutchinson M.I."/>
            <person name="Powell A.J."/>
            <person name="Barry K."/>
            <person name="Miller A.N."/>
            <person name="Grigoriev I.V."/>
            <person name="Debuchy R."/>
            <person name="Gladieux P."/>
            <person name="Hiltunen Thoren M."/>
            <person name="Johannesson H."/>
        </authorList>
    </citation>
    <scope>NUCLEOTIDE SEQUENCE</scope>
    <source>
        <strain evidence="3">CBS 560.94</strain>
    </source>
</reference>